<evidence type="ECO:0000259" key="11">
    <source>
        <dbReference type="Pfam" id="PF09976"/>
    </source>
</evidence>
<keyword evidence="5 10" id="KW-0472">Membrane</keyword>
<dbReference type="PANTHER" id="PTHR38035:SF1">
    <property type="entry name" value="ANCILLARY SECYEG TRANSLOCON SUBUNIT"/>
    <property type="match status" value="1"/>
</dbReference>
<feature type="compositionally biased region" description="Low complexity" evidence="9">
    <location>
        <begin position="1"/>
        <end position="15"/>
    </location>
</feature>
<dbReference type="Pfam" id="PF09976">
    <property type="entry name" value="TPR_21"/>
    <property type="match status" value="1"/>
</dbReference>
<protein>
    <recommendedName>
        <fullName evidence="8">Ancillary SecYEG translocon subunit</fullName>
    </recommendedName>
</protein>
<evidence type="ECO:0000256" key="3">
    <source>
        <dbReference type="ARBA" id="ARBA00022692"/>
    </source>
</evidence>
<evidence type="ECO:0000256" key="10">
    <source>
        <dbReference type="SAM" id="Phobius"/>
    </source>
</evidence>
<dbReference type="Proteomes" id="UP000500938">
    <property type="component" value="Chromosome"/>
</dbReference>
<dbReference type="AlphaFoldDB" id="A0A6M4IMT7"/>
<evidence type="ECO:0000313" key="12">
    <source>
        <dbReference type="EMBL" id="QJR35089.1"/>
    </source>
</evidence>
<proteinExistence type="inferred from homology"/>
<feature type="transmembrane region" description="Helical" evidence="10">
    <location>
        <begin position="33"/>
        <end position="50"/>
    </location>
</feature>
<feature type="region of interest" description="Disordered" evidence="9">
    <location>
        <begin position="1"/>
        <end position="25"/>
    </location>
</feature>
<evidence type="ECO:0000256" key="5">
    <source>
        <dbReference type="ARBA" id="ARBA00023136"/>
    </source>
</evidence>
<dbReference type="EMBL" id="CP053085">
    <property type="protein sequence ID" value="QJR35089.1"/>
    <property type="molecule type" value="Genomic_DNA"/>
</dbReference>
<evidence type="ECO:0000256" key="1">
    <source>
        <dbReference type="ARBA" id="ARBA00004401"/>
    </source>
</evidence>
<dbReference type="Gene3D" id="1.25.40.10">
    <property type="entry name" value="Tetratricopeptide repeat domain"/>
    <property type="match status" value="1"/>
</dbReference>
<dbReference type="KEGG" id="ggr:HKW67_05990"/>
<dbReference type="SUPFAM" id="SSF48452">
    <property type="entry name" value="TPR-like"/>
    <property type="match status" value="1"/>
</dbReference>
<evidence type="ECO:0000256" key="2">
    <source>
        <dbReference type="ARBA" id="ARBA00022475"/>
    </source>
</evidence>
<keyword evidence="2" id="KW-1003">Cell membrane</keyword>
<sequence>MAQSSRSASSSSSLSDDPMEKLGDWFQSNSRPIGMAVGGVAVAALAIFGYRSYSSGQNAKASTALYAAQAPMAQGKLDEATKALDKVAKGYSGTASGQQASLLLAQTQFEQKKYAEGIASLEKSVGSASADFKASMESMIAVGYELQGKLADAATHYGKASAAAKFENDKNSYKASEARSLMAAGKNAEAKTIWEALAKSDSPAAQEANVRLGELAGAVKN</sequence>
<keyword evidence="3 10" id="KW-0812">Transmembrane</keyword>
<dbReference type="GO" id="GO:0005886">
    <property type="term" value="C:plasma membrane"/>
    <property type="evidence" value="ECO:0007669"/>
    <property type="project" value="UniProtKB-SubCell"/>
</dbReference>
<evidence type="ECO:0000256" key="7">
    <source>
        <dbReference type="ARBA" id="ARBA00024197"/>
    </source>
</evidence>
<evidence type="ECO:0000256" key="4">
    <source>
        <dbReference type="ARBA" id="ARBA00022989"/>
    </source>
</evidence>
<dbReference type="PANTHER" id="PTHR38035">
    <property type="entry name" value="UPF0070 PROTEIN YFGM"/>
    <property type="match status" value="1"/>
</dbReference>
<evidence type="ECO:0000256" key="6">
    <source>
        <dbReference type="ARBA" id="ARBA00023186"/>
    </source>
</evidence>
<name>A0A6M4IMT7_9BACT</name>
<comment type="similarity">
    <text evidence="7">Belongs to the YfgM family.</text>
</comment>
<evidence type="ECO:0000256" key="9">
    <source>
        <dbReference type="SAM" id="MobiDB-lite"/>
    </source>
</evidence>
<evidence type="ECO:0000313" key="13">
    <source>
        <dbReference type="Proteomes" id="UP000500938"/>
    </source>
</evidence>
<keyword evidence="6" id="KW-0143">Chaperone</keyword>
<organism evidence="12 13">
    <name type="scientific">Gemmatimonas groenlandica</name>
    <dbReference type="NCBI Taxonomy" id="2732249"/>
    <lineage>
        <taxon>Bacteria</taxon>
        <taxon>Pseudomonadati</taxon>
        <taxon>Gemmatimonadota</taxon>
        <taxon>Gemmatimonadia</taxon>
        <taxon>Gemmatimonadales</taxon>
        <taxon>Gemmatimonadaceae</taxon>
        <taxon>Gemmatimonas</taxon>
    </lineage>
</organism>
<keyword evidence="4 10" id="KW-1133">Transmembrane helix</keyword>
<dbReference type="InterPro" id="IPR011990">
    <property type="entry name" value="TPR-like_helical_dom_sf"/>
</dbReference>
<dbReference type="RefSeq" id="WP_171224518.1">
    <property type="nucleotide sequence ID" value="NZ_CP053085.1"/>
</dbReference>
<dbReference type="InterPro" id="IPR026039">
    <property type="entry name" value="YfgM"/>
</dbReference>
<dbReference type="InterPro" id="IPR018704">
    <property type="entry name" value="SecYEG/CpoB_TPR"/>
</dbReference>
<feature type="domain" description="Ancillary SecYEG translocon subunit/Cell division coordinator CpoB TPR" evidence="11">
    <location>
        <begin position="24"/>
        <end position="210"/>
    </location>
</feature>
<keyword evidence="13" id="KW-1185">Reference proteome</keyword>
<accession>A0A6M4IMT7</accession>
<dbReference type="GO" id="GO:0044877">
    <property type="term" value="F:protein-containing complex binding"/>
    <property type="evidence" value="ECO:0007669"/>
    <property type="project" value="InterPro"/>
</dbReference>
<comment type="subcellular location">
    <subcellularLocation>
        <location evidence="1">Cell membrane</location>
        <topology evidence="1">Single-pass type II membrane protein</topology>
    </subcellularLocation>
</comment>
<gene>
    <name evidence="12" type="ORF">HKW67_05990</name>
</gene>
<evidence type="ECO:0000256" key="8">
    <source>
        <dbReference type="ARBA" id="ARBA00024235"/>
    </source>
</evidence>
<reference evidence="12 13" key="1">
    <citation type="submission" date="2020-05" db="EMBL/GenBank/DDBJ databases">
        <title>Complete genome sequence of Gemmatimonas greenlandica TET16.</title>
        <authorList>
            <person name="Zeng Y."/>
        </authorList>
    </citation>
    <scope>NUCLEOTIDE SEQUENCE [LARGE SCALE GENOMIC DNA]</scope>
    <source>
        <strain evidence="12 13">TET16</strain>
    </source>
</reference>